<gene>
    <name evidence="6" type="primary">psaB_1</name>
    <name evidence="6" type="ORF">GALL_236970</name>
</gene>
<dbReference type="GO" id="GO:0009279">
    <property type="term" value="C:cell outer membrane"/>
    <property type="evidence" value="ECO:0007669"/>
    <property type="project" value="UniProtKB-SubCell"/>
</dbReference>
<dbReference type="PRINTS" id="PR01021">
    <property type="entry name" value="OMPADOMAIN"/>
</dbReference>
<evidence type="ECO:0000256" key="1">
    <source>
        <dbReference type="ARBA" id="ARBA00004442"/>
    </source>
</evidence>
<comment type="caution">
    <text evidence="6">The sequence shown here is derived from an EMBL/GenBank/DDBJ whole genome shotgun (WGS) entry which is preliminary data.</text>
</comment>
<evidence type="ECO:0000256" key="2">
    <source>
        <dbReference type="ARBA" id="ARBA00023136"/>
    </source>
</evidence>
<dbReference type="InterPro" id="IPR036737">
    <property type="entry name" value="OmpA-like_sf"/>
</dbReference>
<dbReference type="Pfam" id="PF11154">
    <property type="entry name" value="DUF2934"/>
    <property type="match status" value="1"/>
</dbReference>
<keyword evidence="4" id="KW-1133">Transmembrane helix</keyword>
<accession>A0A1J5RQW6</accession>
<reference evidence="6" key="1">
    <citation type="submission" date="2016-10" db="EMBL/GenBank/DDBJ databases">
        <title>Sequence of Gallionella enrichment culture.</title>
        <authorList>
            <person name="Poehlein A."/>
            <person name="Muehling M."/>
            <person name="Daniel R."/>
        </authorList>
    </citation>
    <scope>NUCLEOTIDE SEQUENCE</scope>
</reference>
<keyword evidence="2 4" id="KW-0472">Membrane</keyword>
<dbReference type="Gene3D" id="3.30.1330.60">
    <property type="entry name" value="OmpA-like domain"/>
    <property type="match status" value="1"/>
</dbReference>
<dbReference type="InterPro" id="IPR006665">
    <property type="entry name" value="OmpA-like"/>
</dbReference>
<protein>
    <submittedName>
        <fullName evidence="6">Photosystem I P700 chlorophyll a apoprotein A2</fullName>
        <ecNumber evidence="6">1.97.1.12</ecNumber>
    </submittedName>
</protein>
<comment type="subcellular location">
    <subcellularLocation>
        <location evidence="1">Cell outer membrane</location>
    </subcellularLocation>
</comment>
<dbReference type="PROSITE" id="PS51123">
    <property type="entry name" value="OMPA_2"/>
    <property type="match status" value="1"/>
</dbReference>
<keyword evidence="4" id="KW-0812">Transmembrane</keyword>
<evidence type="ECO:0000256" key="4">
    <source>
        <dbReference type="SAM" id="Phobius"/>
    </source>
</evidence>
<dbReference type="GO" id="GO:0016491">
    <property type="term" value="F:oxidoreductase activity"/>
    <property type="evidence" value="ECO:0007669"/>
    <property type="project" value="UniProtKB-KW"/>
</dbReference>
<proteinExistence type="predicted"/>
<dbReference type="SUPFAM" id="SSF103088">
    <property type="entry name" value="OmpA-like"/>
    <property type="match status" value="1"/>
</dbReference>
<dbReference type="PANTHER" id="PTHR30329:SF21">
    <property type="entry name" value="LIPOPROTEIN YIAD-RELATED"/>
    <property type="match status" value="1"/>
</dbReference>
<dbReference type="EC" id="1.97.1.12" evidence="6"/>
<sequence>MLQKELNEDNKEIENVAYELYKKHGFKDGNDYVDWLEAERLTRKHPPLVFKKRGPNLLALIAGLICVIIAILLVMLFRPVPKMELSQKSLSELKLVMLVLDPKADEKLVALGDTHFAFDQSTLTPEAKALLDKDIQFLKDNPKMDVRMAGYTSAEGTEEVNQKLSEDRANAVRSYLVEKGLKAERISVIGYGRTKPALYEVSPGNINSPEAKANMRVLFEIVAKQ</sequence>
<dbReference type="InterPro" id="IPR050330">
    <property type="entry name" value="Bact_OuterMem_StrucFunc"/>
</dbReference>
<dbReference type="InterPro" id="IPR021327">
    <property type="entry name" value="DUF2934"/>
</dbReference>
<keyword evidence="6" id="KW-0560">Oxidoreductase</keyword>
<organism evidence="6">
    <name type="scientific">mine drainage metagenome</name>
    <dbReference type="NCBI Taxonomy" id="410659"/>
    <lineage>
        <taxon>unclassified sequences</taxon>
        <taxon>metagenomes</taxon>
        <taxon>ecological metagenomes</taxon>
    </lineage>
</organism>
<dbReference type="PANTHER" id="PTHR30329">
    <property type="entry name" value="STATOR ELEMENT OF FLAGELLAR MOTOR COMPLEX"/>
    <property type="match status" value="1"/>
</dbReference>
<keyword evidence="3" id="KW-0998">Cell outer membrane</keyword>
<dbReference type="EMBL" id="MLJW01000188">
    <property type="protein sequence ID" value="OIQ94359.1"/>
    <property type="molecule type" value="Genomic_DNA"/>
</dbReference>
<evidence type="ECO:0000313" key="6">
    <source>
        <dbReference type="EMBL" id="OIQ94359.1"/>
    </source>
</evidence>
<feature type="transmembrane region" description="Helical" evidence="4">
    <location>
        <begin position="57"/>
        <end position="77"/>
    </location>
</feature>
<dbReference type="AlphaFoldDB" id="A0A1J5RQW6"/>
<evidence type="ECO:0000259" key="5">
    <source>
        <dbReference type="PROSITE" id="PS51123"/>
    </source>
</evidence>
<dbReference type="CDD" id="cd07185">
    <property type="entry name" value="OmpA_C-like"/>
    <property type="match status" value="1"/>
</dbReference>
<dbReference type="Pfam" id="PF00691">
    <property type="entry name" value="OmpA"/>
    <property type="match status" value="1"/>
</dbReference>
<evidence type="ECO:0000256" key="3">
    <source>
        <dbReference type="ARBA" id="ARBA00023237"/>
    </source>
</evidence>
<name>A0A1J5RQW6_9ZZZZ</name>
<feature type="domain" description="OmpA-like" evidence="5">
    <location>
        <begin position="103"/>
        <end position="225"/>
    </location>
</feature>
<dbReference type="InterPro" id="IPR006664">
    <property type="entry name" value="OMP_bac"/>
</dbReference>